<evidence type="ECO:0000313" key="2">
    <source>
        <dbReference type="EMBL" id="GMI38092.1"/>
    </source>
</evidence>
<evidence type="ECO:0000313" key="3">
    <source>
        <dbReference type="Proteomes" id="UP001165060"/>
    </source>
</evidence>
<gene>
    <name evidence="2" type="ORF">TeGR_g6790</name>
</gene>
<name>A0ABQ6N297_9STRA</name>
<evidence type="ECO:0000256" key="1">
    <source>
        <dbReference type="SAM" id="MobiDB-lite"/>
    </source>
</evidence>
<dbReference type="Proteomes" id="UP001165060">
    <property type="component" value="Unassembled WGS sequence"/>
</dbReference>
<comment type="caution">
    <text evidence="2">The sequence shown here is derived from an EMBL/GenBank/DDBJ whole genome shotgun (WGS) entry which is preliminary data.</text>
</comment>
<sequence length="73" mass="8383">MRTLEHFLTGTDPDGEPYLPQTQKGRRRCDLGELDADSTTMGNGVIQIYYDFKPDKADPILLDWQIKENRVQA</sequence>
<dbReference type="EMBL" id="BRYB01002012">
    <property type="protein sequence ID" value="GMI38092.1"/>
    <property type="molecule type" value="Genomic_DNA"/>
</dbReference>
<accession>A0ABQ6N297</accession>
<protein>
    <submittedName>
        <fullName evidence="2">Uncharacterized protein</fullName>
    </submittedName>
</protein>
<proteinExistence type="predicted"/>
<keyword evidence="3" id="KW-1185">Reference proteome</keyword>
<organism evidence="2 3">
    <name type="scientific">Tetraparma gracilis</name>
    <dbReference type="NCBI Taxonomy" id="2962635"/>
    <lineage>
        <taxon>Eukaryota</taxon>
        <taxon>Sar</taxon>
        <taxon>Stramenopiles</taxon>
        <taxon>Ochrophyta</taxon>
        <taxon>Bolidophyceae</taxon>
        <taxon>Parmales</taxon>
        <taxon>Triparmaceae</taxon>
        <taxon>Tetraparma</taxon>
    </lineage>
</organism>
<feature type="region of interest" description="Disordered" evidence="1">
    <location>
        <begin position="1"/>
        <end position="24"/>
    </location>
</feature>
<reference evidence="2 3" key="1">
    <citation type="journal article" date="2023" name="Commun. Biol.">
        <title>Genome analysis of Parmales, the sister group of diatoms, reveals the evolutionary specialization of diatoms from phago-mixotrophs to photoautotrophs.</title>
        <authorList>
            <person name="Ban H."/>
            <person name="Sato S."/>
            <person name="Yoshikawa S."/>
            <person name="Yamada K."/>
            <person name="Nakamura Y."/>
            <person name="Ichinomiya M."/>
            <person name="Sato N."/>
            <person name="Blanc-Mathieu R."/>
            <person name="Endo H."/>
            <person name="Kuwata A."/>
            <person name="Ogata H."/>
        </authorList>
    </citation>
    <scope>NUCLEOTIDE SEQUENCE [LARGE SCALE GENOMIC DNA]</scope>
</reference>